<dbReference type="Proteomes" id="UP001597342">
    <property type="component" value="Unassembled WGS sequence"/>
</dbReference>
<name>A0ABW4Y1P3_9FLAO</name>
<gene>
    <name evidence="1" type="ORF">ACFSJE_16100</name>
</gene>
<proteinExistence type="predicted"/>
<evidence type="ECO:0000313" key="1">
    <source>
        <dbReference type="EMBL" id="MFD2101313.1"/>
    </source>
</evidence>
<comment type="caution">
    <text evidence="1">The sequence shown here is derived from an EMBL/GenBank/DDBJ whole genome shotgun (WGS) entry which is preliminary data.</text>
</comment>
<evidence type="ECO:0000313" key="2">
    <source>
        <dbReference type="Proteomes" id="UP001597342"/>
    </source>
</evidence>
<sequence>MEIKYLKIFTDKQVIIETEDGTRITGIIETAANDLDAIEKLLPIQREHEEILISVTDGTKNSTKILDEAPLRLKDIFSIEILG</sequence>
<reference evidence="2" key="1">
    <citation type="journal article" date="2019" name="Int. J. Syst. Evol. Microbiol.">
        <title>The Global Catalogue of Microorganisms (GCM) 10K type strain sequencing project: providing services to taxonomists for standard genome sequencing and annotation.</title>
        <authorList>
            <consortium name="The Broad Institute Genomics Platform"/>
            <consortium name="The Broad Institute Genome Sequencing Center for Infectious Disease"/>
            <person name="Wu L."/>
            <person name="Ma J."/>
        </authorList>
    </citation>
    <scope>NUCLEOTIDE SEQUENCE [LARGE SCALE GENOMIC DNA]</scope>
    <source>
        <strain evidence="2">JCM 3389</strain>
    </source>
</reference>
<protein>
    <submittedName>
        <fullName evidence="1">Uncharacterized protein</fullName>
    </submittedName>
</protein>
<accession>A0ABW4Y1P3</accession>
<dbReference type="RefSeq" id="WP_379831891.1">
    <property type="nucleotide sequence ID" value="NZ_JBHUHU010000005.1"/>
</dbReference>
<dbReference type="EMBL" id="JBHUHU010000005">
    <property type="protein sequence ID" value="MFD2101313.1"/>
    <property type="molecule type" value="Genomic_DNA"/>
</dbReference>
<keyword evidence="2" id="KW-1185">Reference proteome</keyword>
<organism evidence="1 2">
    <name type="scientific">Flagellimonas iocasae</name>
    <dbReference type="NCBI Taxonomy" id="2055905"/>
    <lineage>
        <taxon>Bacteria</taxon>
        <taxon>Pseudomonadati</taxon>
        <taxon>Bacteroidota</taxon>
        <taxon>Flavobacteriia</taxon>
        <taxon>Flavobacteriales</taxon>
        <taxon>Flavobacteriaceae</taxon>
        <taxon>Flagellimonas</taxon>
    </lineage>
</organism>